<evidence type="ECO:0000256" key="2">
    <source>
        <dbReference type="ARBA" id="ARBA00023157"/>
    </source>
</evidence>
<keyword evidence="2" id="KW-1015">Disulfide bond</keyword>
<dbReference type="Pfam" id="PF08583">
    <property type="entry name" value="Cmc1"/>
    <property type="match status" value="1"/>
</dbReference>
<proteinExistence type="inferred from homology"/>
<dbReference type="GO" id="GO:0005743">
    <property type="term" value="C:mitochondrial inner membrane"/>
    <property type="evidence" value="ECO:0007669"/>
    <property type="project" value="UniProtKB-SubCell"/>
</dbReference>
<keyword evidence="3" id="KW-0472">Membrane</keyword>
<comment type="function">
    <text evidence="3">Required for mitochondrial cytochrome c oxidase (COX) assembly and respiration.</text>
</comment>
<comment type="similarity">
    <text evidence="1 3">Belongs to the CMC family.</text>
</comment>
<sequence length="108" mass="12306">MSANTKTETTGSRLPIWALSPQEEKTARANLKESAYKSCDEFVKAMAECAKTHGVKVFPACDQQRDKMKECIIAYQTDRNLDNERDLIVLSKIEKLEKQLNERKAAKK</sequence>
<evidence type="ECO:0000256" key="1">
    <source>
        <dbReference type="ARBA" id="ARBA00007347"/>
    </source>
</evidence>
<reference evidence="4 5" key="1">
    <citation type="submission" date="2020-11" db="EMBL/GenBank/DDBJ databases">
        <title>Kefir isolates.</title>
        <authorList>
            <person name="Marcisauskas S."/>
            <person name="Kim Y."/>
            <person name="Blasche S."/>
        </authorList>
    </citation>
    <scope>NUCLEOTIDE SEQUENCE [LARGE SCALE GENOMIC DNA]</scope>
    <source>
        <strain evidence="4 5">OG2</strain>
    </source>
</reference>
<protein>
    <recommendedName>
        <fullName evidence="3">COX assembly mitochondrial protein</fullName>
    </recommendedName>
</protein>
<dbReference type="OrthoDB" id="6224010at2759"/>
<evidence type="ECO:0000256" key="3">
    <source>
        <dbReference type="RuleBase" id="RU364104"/>
    </source>
</evidence>
<keyword evidence="5" id="KW-1185">Reference proteome</keyword>
<evidence type="ECO:0000313" key="4">
    <source>
        <dbReference type="EMBL" id="KAG0668431.1"/>
    </source>
</evidence>
<dbReference type="EMBL" id="PUHR01000067">
    <property type="protein sequence ID" value="KAG0668431.1"/>
    <property type="molecule type" value="Genomic_DNA"/>
</dbReference>
<gene>
    <name evidence="4" type="primary">CMC1</name>
    <name evidence="4" type="ORF">C6P45_004656</name>
</gene>
<organism evidence="4 5">
    <name type="scientific">Maudiozyma exigua</name>
    <name type="common">Yeast</name>
    <name type="synonym">Kazachstania exigua</name>
    <dbReference type="NCBI Taxonomy" id="34358"/>
    <lineage>
        <taxon>Eukaryota</taxon>
        <taxon>Fungi</taxon>
        <taxon>Dikarya</taxon>
        <taxon>Ascomycota</taxon>
        <taxon>Saccharomycotina</taxon>
        <taxon>Saccharomycetes</taxon>
        <taxon>Saccharomycetales</taxon>
        <taxon>Saccharomycetaceae</taxon>
        <taxon>Maudiozyma</taxon>
    </lineage>
</organism>
<keyword evidence="3" id="KW-0143">Chaperone</keyword>
<comment type="caution">
    <text evidence="4">The sequence shown here is derived from an EMBL/GenBank/DDBJ whole genome shotgun (WGS) entry which is preliminary data.</text>
</comment>
<accession>A0A9P7BB02</accession>
<dbReference type="Proteomes" id="UP000750334">
    <property type="component" value="Unassembled WGS sequence"/>
</dbReference>
<keyword evidence="3" id="KW-0999">Mitochondrion inner membrane</keyword>
<comment type="subcellular location">
    <subcellularLocation>
        <location evidence="3">Mitochondrion inner membrane</location>
    </subcellularLocation>
</comment>
<dbReference type="PROSITE" id="PS51808">
    <property type="entry name" value="CHCH"/>
    <property type="match status" value="1"/>
</dbReference>
<dbReference type="AlphaFoldDB" id="A0A9P7BB02"/>
<dbReference type="InterPro" id="IPR013892">
    <property type="entry name" value="Cyt_c_biogenesis_Cmc1-like"/>
</dbReference>
<keyword evidence="3" id="KW-0496">Mitochondrion</keyword>
<evidence type="ECO:0000313" key="5">
    <source>
        <dbReference type="Proteomes" id="UP000750334"/>
    </source>
</evidence>
<name>A0A9P7BB02_MAUEX</name>